<dbReference type="Proteomes" id="UP000663829">
    <property type="component" value="Unassembled WGS sequence"/>
</dbReference>
<reference evidence="1" key="1">
    <citation type="submission" date="2021-02" db="EMBL/GenBank/DDBJ databases">
        <authorList>
            <person name="Nowell W R."/>
        </authorList>
    </citation>
    <scope>NUCLEOTIDE SEQUENCE</scope>
</reference>
<keyword evidence="3" id="KW-1185">Reference proteome</keyword>
<dbReference type="EMBL" id="CAJNOQ010036712">
    <property type="protein sequence ID" value="CAF1605256.1"/>
    <property type="molecule type" value="Genomic_DNA"/>
</dbReference>
<sequence length="184" mass="21431">MSRSIRNFSGLFRCTHLPCSNTKLQQQGLQCVLAPDRACVRSSISNCLKFNLSVRSYPKISFYYAEKRQRLRQGGTLFPSNQIIILKEYPEIDTEWPPKRMLKMSVALLNRIIQTAKMLRQSLKISQVQDRYSSDLIKRFQALGLALELYSEERKNIKRPSQFLSRIIPLIRSIQKQLCCIESE</sequence>
<dbReference type="AlphaFoldDB" id="A0A816B3X4"/>
<gene>
    <name evidence="1" type="ORF">GPM918_LOCUS42709</name>
    <name evidence="2" type="ORF">SRO942_LOCUS44011</name>
</gene>
<evidence type="ECO:0000313" key="2">
    <source>
        <dbReference type="EMBL" id="CAF4484631.1"/>
    </source>
</evidence>
<evidence type="ECO:0000313" key="1">
    <source>
        <dbReference type="EMBL" id="CAF1605256.1"/>
    </source>
</evidence>
<protein>
    <submittedName>
        <fullName evidence="1">Uncharacterized protein</fullName>
    </submittedName>
</protein>
<proteinExistence type="predicted"/>
<evidence type="ECO:0000313" key="3">
    <source>
        <dbReference type="Proteomes" id="UP000663829"/>
    </source>
</evidence>
<name>A0A816B3X4_9BILA</name>
<comment type="caution">
    <text evidence="1">The sequence shown here is derived from an EMBL/GenBank/DDBJ whole genome shotgun (WGS) entry which is preliminary data.</text>
</comment>
<organism evidence="1 3">
    <name type="scientific">Didymodactylos carnosus</name>
    <dbReference type="NCBI Taxonomy" id="1234261"/>
    <lineage>
        <taxon>Eukaryota</taxon>
        <taxon>Metazoa</taxon>
        <taxon>Spiralia</taxon>
        <taxon>Gnathifera</taxon>
        <taxon>Rotifera</taxon>
        <taxon>Eurotatoria</taxon>
        <taxon>Bdelloidea</taxon>
        <taxon>Philodinida</taxon>
        <taxon>Philodinidae</taxon>
        <taxon>Didymodactylos</taxon>
    </lineage>
</organism>
<dbReference type="EMBL" id="CAJOBC010103254">
    <property type="protein sequence ID" value="CAF4484631.1"/>
    <property type="molecule type" value="Genomic_DNA"/>
</dbReference>
<accession>A0A816B3X4</accession>
<dbReference type="Proteomes" id="UP000681722">
    <property type="component" value="Unassembled WGS sequence"/>
</dbReference>